<evidence type="ECO:0000313" key="4">
    <source>
        <dbReference type="Proteomes" id="UP001597229"/>
    </source>
</evidence>
<protein>
    <submittedName>
        <fullName evidence="3">Uncharacterized protein</fullName>
    </submittedName>
</protein>
<name>A0ABW3W1S4_9ACTN</name>
<proteinExistence type="predicted"/>
<feature type="region of interest" description="Disordered" evidence="1">
    <location>
        <begin position="1"/>
        <end position="38"/>
    </location>
</feature>
<keyword evidence="4" id="KW-1185">Reference proteome</keyword>
<dbReference type="RefSeq" id="WP_367917934.1">
    <property type="nucleotide sequence ID" value="NZ_BAABAC010000006.1"/>
</dbReference>
<keyword evidence="2" id="KW-0472">Membrane</keyword>
<keyword evidence="2" id="KW-0812">Transmembrane</keyword>
<evidence type="ECO:0000256" key="1">
    <source>
        <dbReference type="SAM" id="MobiDB-lite"/>
    </source>
</evidence>
<feature type="transmembrane region" description="Helical" evidence="2">
    <location>
        <begin position="433"/>
        <end position="459"/>
    </location>
</feature>
<accession>A0ABW3W1S4</accession>
<sequence length="585" mass="63647">MTPTTTTMTTTTSMTTTTTMTTSTTTSGATPTPAATAVRPTSTWRLVAPWYRWDLAAHPDPARAAEAGRPVLHKFVTSDFVKDFLADPQRSVVFDPAVDVLQKVTAIPKGTVPGKTTRKWIASTRLTPHPSGMRKLFLPAHQRFYVVAVELHCDQPGFPRVDPAGVAEVGFVVRRRRAQVPAELAVEAAHLVRQAKFNESKAGVAAARDLSRVLHPFRSEARARVASGPAALLAAARQAELDTRRLRTWAESNGIEQTTEGWTPLGEGSMGAWVAMPDAPEEVVERTYPMRRLAPDPTDPGHAAHDGTIYYAVVPTSSDEVDDRGAARFNDEDTYEIRVFARTKDGDCPGDLVWSEASQPFRIASFYDPAGCAQRPTEVRLPDFRQLEASDAPPSVRMSAPPNSTLRFLKDGKTPTRGASKGPAQICFFSIPLITIIAFFVLNIFLPVVMFAFGLWWMLKLKFCIPPSIEVEGEISAALDVQPPEIKLKAGVDVDVLPGTDPAQLIDALKHAFDPVDPELGPTPPAWQVGAHLMDGATPLFSPNALLQVAIRNGYGRATELEASPVFAGGVTYTARVRYDEVVHP</sequence>
<comment type="caution">
    <text evidence="3">The sequence shown here is derived from an EMBL/GenBank/DDBJ whole genome shotgun (WGS) entry which is preliminary data.</text>
</comment>
<keyword evidence="2" id="KW-1133">Transmembrane helix</keyword>
<evidence type="ECO:0000256" key="2">
    <source>
        <dbReference type="SAM" id="Phobius"/>
    </source>
</evidence>
<organism evidence="3 4">
    <name type="scientific">Nocardioides ginsengisoli</name>
    <dbReference type="NCBI Taxonomy" id="363868"/>
    <lineage>
        <taxon>Bacteria</taxon>
        <taxon>Bacillati</taxon>
        <taxon>Actinomycetota</taxon>
        <taxon>Actinomycetes</taxon>
        <taxon>Propionibacteriales</taxon>
        <taxon>Nocardioidaceae</taxon>
        <taxon>Nocardioides</taxon>
    </lineage>
</organism>
<dbReference type="EMBL" id="JBHTLX010000016">
    <property type="protein sequence ID" value="MFD1248420.1"/>
    <property type="molecule type" value="Genomic_DNA"/>
</dbReference>
<gene>
    <name evidence="3" type="ORF">ACFQ3F_11545</name>
</gene>
<evidence type="ECO:0000313" key="3">
    <source>
        <dbReference type="EMBL" id="MFD1248420.1"/>
    </source>
</evidence>
<dbReference type="Proteomes" id="UP001597229">
    <property type="component" value="Unassembled WGS sequence"/>
</dbReference>
<reference evidence="4" key="1">
    <citation type="journal article" date="2019" name="Int. J. Syst. Evol. Microbiol.">
        <title>The Global Catalogue of Microorganisms (GCM) 10K type strain sequencing project: providing services to taxonomists for standard genome sequencing and annotation.</title>
        <authorList>
            <consortium name="The Broad Institute Genomics Platform"/>
            <consortium name="The Broad Institute Genome Sequencing Center for Infectious Disease"/>
            <person name="Wu L."/>
            <person name="Ma J."/>
        </authorList>
    </citation>
    <scope>NUCLEOTIDE SEQUENCE [LARGE SCALE GENOMIC DNA]</scope>
    <source>
        <strain evidence="4">CCUG 52478</strain>
    </source>
</reference>